<name>A0A7L0DQF8_9CHAR</name>
<dbReference type="InterPro" id="IPR016186">
    <property type="entry name" value="C-type_lectin-like/link_sf"/>
</dbReference>
<dbReference type="InterPro" id="IPR001304">
    <property type="entry name" value="C-type_lectin-like"/>
</dbReference>
<dbReference type="EMBL" id="VXAI01001648">
    <property type="protein sequence ID" value="NXJ72913.1"/>
    <property type="molecule type" value="Genomic_DNA"/>
</dbReference>
<feature type="domain" description="C-type lectin" evidence="3">
    <location>
        <begin position="1"/>
        <end position="86"/>
    </location>
</feature>
<keyword evidence="1" id="KW-0812">Transmembrane</keyword>
<dbReference type="PANTHER" id="PTHR46784:SF1">
    <property type="entry name" value="KILLER CELL LECTIN-LIKE RECEPTOR SUBFAMILY B MEMBER 1"/>
    <property type="match status" value="1"/>
</dbReference>
<keyword evidence="2" id="KW-1015">Disulfide bond</keyword>
<dbReference type="PROSITE" id="PS50041">
    <property type="entry name" value="C_TYPE_LECTIN_2"/>
    <property type="match status" value="1"/>
</dbReference>
<protein>
    <submittedName>
        <fullName evidence="4">KRBBA protein</fullName>
    </submittedName>
</protein>
<keyword evidence="1" id="KW-1133">Transmembrane helix</keyword>
<evidence type="ECO:0000256" key="1">
    <source>
        <dbReference type="ARBA" id="ARBA00022989"/>
    </source>
</evidence>
<dbReference type="SUPFAM" id="SSF56436">
    <property type="entry name" value="C-type lectin-like"/>
    <property type="match status" value="1"/>
</dbReference>
<dbReference type="GO" id="GO:0038023">
    <property type="term" value="F:signaling receptor activity"/>
    <property type="evidence" value="ECO:0007669"/>
    <property type="project" value="TreeGrafter"/>
</dbReference>
<dbReference type="Proteomes" id="UP000545435">
    <property type="component" value="Unassembled WGS sequence"/>
</dbReference>
<dbReference type="PANTHER" id="PTHR46784">
    <property type="entry name" value="KILLER CELL LECTIN-LIKE RECEPTOR SUBFAMILY B MEMBER 1"/>
    <property type="match status" value="1"/>
</dbReference>
<dbReference type="Pfam" id="PF00059">
    <property type="entry name" value="Lectin_C"/>
    <property type="match status" value="1"/>
</dbReference>
<comment type="caution">
    <text evidence="4">The sequence shown here is derived from an EMBL/GenBank/DDBJ whole genome shotgun (WGS) entry which is preliminary data.</text>
</comment>
<keyword evidence="5" id="KW-1185">Reference proteome</keyword>
<dbReference type="GO" id="GO:0005886">
    <property type="term" value="C:plasma membrane"/>
    <property type="evidence" value="ECO:0007669"/>
    <property type="project" value="TreeGrafter"/>
</dbReference>
<evidence type="ECO:0000313" key="4">
    <source>
        <dbReference type="EMBL" id="NXJ72913.1"/>
    </source>
</evidence>
<evidence type="ECO:0000313" key="5">
    <source>
        <dbReference type="Proteomes" id="UP000545435"/>
    </source>
</evidence>
<dbReference type="AlphaFoldDB" id="A0A7L0DQF8"/>
<feature type="non-terminal residue" evidence="4">
    <location>
        <position position="92"/>
    </location>
</feature>
<proteinExistence type="predicted"/>
<evidence type="ECO:0000256" key="2">
    <source>
        <dbReference type="ARBA" id="ARBA00023157"/>
    </source>
</evidence>
<evidence type="ECO:0000259" key="3">
    <source>
        <dbReference type="PROSITE" id="PS50041"/>
    </source>
</evidence>
<dbReference type="InterPro" id="IPR051527">
    <property type="entry name" value="KLR_subfamily_B"/>
</dbReference>
<dbReference type="InterPro" id="IPR016187">
    <property type="entry name" value="CTDL_fold"/>
</dbReference>
<gene>
    <name evidence="4" type="primary">Klrb1b</name>
    <name evidence="4" type="ORF">ROSBEN_R15327</name>
</gene>
<organism evidence="4 5">
    <name type="scientific">Rostratula benghalensis</name>
    <name type="common">greater painted-snipe</name>
    <dbReference type="NCBI Taxonomy" id="118793"/>
    <lineage>
        <taxon>Eukaryota</taxon>
        <taxon>Metazoa</taxon>
        <taxon>Chordata</taxon>
        <taxon>Craniata</taxon>
        <taxon>Vertebrata</taxon>
        <taxon>Euteleostomi</taxon>
        <taxon>Archelosauria</taxon>
        <taxon>Archosauria</taxon>
        <taxon>Dinosauria</taxon>
        <taxon>Saurischia</taxon>
        <taxon>Theropoda</taxon>
        <taxon>Coelurosauria</taxon>
        <taxon>Aves</taxon>
        <taxon>Neognathae</taxon>
        <taxon>Neoaves</taxon>
        <taxon>Charadriiformes</taxon>
        <taxon>Rostratulidae</taxon>
        <taxon>Rostratula</taxon>
    </lineage>
</organism>
<sequence length="92" mass="10525">REDCGNRGAELLIPRDQEELDFINITFQKPGSYFWIGLFAGKGWTWVNGSCLDLSHPWAENGSCGIIREGRISSYRCRSTLQWICQKQATQL</sequence>
<accession>A0A7L0DQF8</accession>
<feature type="non-terminal residue" evidence="4">
    <location>
        <position position="1"/>
    </location>
</feature>
<dbReference type="GO" id="GO:0009986">
    <property type="term" value="C:cell surface"/>
    <property type="evidence" value="ECO:0007669"/>
    <property type="project" value="TreeGrafter"/>
</dbReference>
<reference evidence="4 5" key="1">
    <citation type="submission" date="2019-09" db="EMBL/GenBank/DDBJ databases">
        <title>Bird 10,000 Genomes (B10K) Project - Family phase.</title>
        <authorList>
            <person name="Zhang G."/>
        </authorList>
    </citation>
    <scope>NUCLEOTIDE SEQUENCE [LARGE SCALE GENOMIC DNA]</scope>
    <source>
        <strain evidence="4">B10K-DU-006-20</strain>
        <tissue evidence="4">Mixed tissue sample</tissue>
    </source>
</reference>
<dbReference type="Gene3D" id="3.10.100.10">
    <property type="entry name" value="Mannose-Binding Protein A, subunit A"/>
    <property type="match status" value="1"/>
</dbReference>
<keyword evidence="1" id="KW-0472">Membrane</keyword>
<dbReference type="GO" id="GO:0042269">
    <property type="term" value="P:regulation of natural killer cell mediated cytotoxicity"/>
    <property type="evidence" value="ECO:0007669"/>
    <property type="project" value="TreeGrafter"/>
</dbReference>